<keyword evidence="1" id="KW-0436">Ligase</keyword>
<reference evidence="1" key="1">
    <citation type="submission" date="2021-01" db="EMBL/GenBank/DDBJ databases">
        <authorList>
            <person name="Sun Q."/>
        </authorList>
    </citation>
    <scope>NUCLEOTIDE SEQUENCE</scope>
    <source>
        <strain evidence="1">YIM B02566</strain>
    </source>
</reference>
<dbReference type="Proteomes" id="UP000616151">
    <property type="component" value="Unassembled WGS sequence"/>
</dbReference>
<name>A0ACC5RFT6_9HYPH</name>
<evidence type="ECO:0000313" key="1">
    <source>
        <dbReference type="EMBL" id="MBK1871268.1"/>
    </source>
</evidence>
<accession>A0ACC5RFT6</accession>
<comment type="caution">
    <text evidence="1">The sequence shown here is derived from an EMBL/GenBank/DDBJ whole genome shotgun (WGS) entry which is preliminary data.</text>
</comment>
<keyword evidence="2" id="KW-1185">Reference proteome</keyword>
<organism evidence="1 2">
    <name type="scientific">Taklimakanibacter albus</name>
    <dbReference type="NCBI Taxonomy" id="2800327"/>
    <lineage>
        <taxon>Bacteria</taxon>
        <taxon>Pseudomonadati</taxon>
        <taxon>Pseudomonadota</taxon>
        <taxon>Alphaproteobacteria</taxon>
        <taxon>Hyphomicrobiales</taxon>
        <taxon>Aestuariivirgaceae</taxon>
        <taxon>Taklimakanibacter</taxon>
    </lineage>
</organism>
<gene>
    <name evidence="1" type="ORF">JHL16_33185</name>
</gene>
<evidence type="ECO:0000313" key="2">
    <source>
        <dbReference type="Proteomes" id="UP000616151"/>
    </source>
</evidence>
<sequence>MTARNLFDLLRPAIEAKPDAVAIVAPDGQDITYQRLGETIARFAREARARGVTRGQCIAVSLTHPAAIISMVTALSRIGAIAAIGDRARNMIQAGVKLDAIISDSLDFDSGPEPIRFDQSWAAQPGEEIELDDEVTRVPAELALICASSGSTGERKFFALNFATQIARLTLQDEMHGADHARRLITPGMAALWGFQNGFRTLRSGGLLIFPGRNAVHTMAEIERLGIEEIMTTPNLLVDLVNAREATKARPALRKIIVGGSQVSATLLERARLTLCPEIVVAYGSTETGPTVLGDAGLVTDQAGAIGRIAPWAEMRILSPTGEALPEGENGRVQIRVAAKHRPYALIAQSGVTSPYDADGWFEPGDLGRIENGVLFLDGRSTDVINVGGNKLSGPALEDFAAKAPGVVQAAVTGQRNDAGFETVCVALITGPDFVLASFDEKFSRRIGKITPRRYLVLKTFPLLASGKVDKQKLKALFATVADHGSRALSG</sequence>
<dbReference type="EMBL" id="JAENHL010000008">
    <property type="protein sequence ID" value="MBK1871268.1"/>
    <property type="molecule type" value="Genomic_DNA"/>
</dbReference>
<protein>
    <submittedName>
        <fullName evidence="1">Acyl--CoA ligase</fullName>
    </submittedName>
</protein>
<proteinExistence type="predicted"/>